<dbReference type="RefSeq" id="WP_093371112.1">
    <property type="nucleotide sequence ID" value="NZ_FOQA01000003.1"/>
</dbReference>
<evidence type="ECO:0000313" key="2">
    <source>
        <dbReference type="EMBL" id="SFH81254.1"/>
    </source>
</evidence>
<dbReference type="Proteomes" id="UP000199287">
    <property type="component" value="Unassembled WGS sequence"/>
</dbReference>
<reference evidence="3" key="1">
    <citation type="submission" date="2016-10" db="EMBL/GenBank/DDBJ databases">
        <authorList>
            <person name="Varghese N."/>
            <person name="Submissions S."/>
        </authorList>
    </citation>
    <scope>NUCLEOTIDE SEQUENCE [LARGE SCALE GENOMIC DNA]</scope>
    <source>
        <strain evidence="3">Z-7934</strain>
    </source>
</reference>
<dbReference type="InterPro" id="IPR026634">
    <property type="entry name" value="TPST-like"/>
</dbReference>
<evidence type="ECO:0000313" key="3">
    <source>
        <dbReference type="Proteomes" id="UP000199287"/>
    </source>
</evidence>
<organism evidence="2 3">
    <name type="scientific">Tindallia magadiensis</name>
    <dbReference type="NCBI Taxonomy" id="69895"/>
    <lineage>
        <taxon>Bacteria</taxon>
        <taxon>Bacillati</taxon>
        <taxon>Bacillota</taxon>
        <taxon>Clostridia</taxon>
        <taxon>Peptostreptococcales</taxon>
        <taxon>Tindalliaceae</taxon>
        <taxon>Tindallia</taxon>
    </lineage>
</organism>
<dbReference type="OrthoDB" id="9785185at2"/>
<proteinExistence type="predicted"/>
<gene>
    <name evidence="2" type="ORF">SAMN05192551_103134</name>
</gene>
<dbReference type="SUPFAM" id="SSF52540">
    <property type="entry name" value="P-loop containing nucleoside triphosphate hydrolases"/>
    <property type="match status" value="1"/>
</dbReference>
<evidence type="ECO:0000256" key="1">
    <source>
        <dbReference type="ARBA" id="ARBA00022679"/>
    </source>
</evidence>
<dbReference type="InterPro" id="IPR027417">
    <property type="entry name" value="P-loop_NTPase"/>
</dbReference>
<dbReference type="STRING" id="69895.SAMN05192551_103134"/>
<accession>A0A1I3D396</accession>
<dbReference type="PANTHER" id="PTHR12788:SF10">
    <property type="entry name" value="PROTEIN-TYROSINE SULFOTRANSFERASE"/>
    <property type="match status" value="1"/>
</dbReference>
<keyword evidence="3" id="KW-1185">Reference proteome</keyword>
<name>A0A1I3D396_9FIRM</name>
<keyword evidence="1 2" id="KW-0808">Transferase</keyword>
<sequence length="303" mass="35139">MQKTFDSQPIFIGGDGRSGTTLLSVILDSHPELAVGPELHFNGPENLGEYVEDCLELLIAEDPRVFGKGLKENKHYKLGTQFAKRCHRFGLEFDELRELIINLKNQTNISFAKFEERCVLVNAIGEKIANKRRKKTWGIKIMREIKGLSKYGKIWPNAHFIHIIRDGRDVTASQMKEHETWGYGDVQEAAKSWVSIIEKARKNGRAYNYYEIKYEDIVLRPEDTLKQLMKEMSLPWDDALLKHNEIDHSIYKNPYNHASIDSIVKPINESAVGRHKRDLTIEQIQAFNKIARKMLKELRYEVE</sequence>
<dbReference type="EMBL" id="FOQA01000003">
    <property type="protein sequence ID" value="SFH81254.1"/>
    <property type="molecule type" value="Genomic_DNA"/>
</dbReference>
<dbReference type="AlphaFoldDB" id="A0A1I3D396"/>
<dbReference type="Pfam" id="PF13469">
    <property type="entry name" value="Sulfotransfer_3"/>
    <property type="match status" value="1"/>
</dbReference>
<protein>
    <submittedName>
        <fullName evidence="2">Sulfotransferase family protein</fullName>
    </submittedName>
</protein>
<dbReference type="Gene3D" id="3.40.50.300">
    <property type="entry name" value="P-loop containing nucleotide triphosphate hydrolases"/>
    <property type="match status" value="1"/>
</dbReference>
<dbReference type="PANTHER" id="PTHR12788">
    <property type="entry name" value="PROTEIN-TYROSINE SULFOTRANSFERASE 2"/>
    <property type="match status" value="1"/>
</dbReference>
<dbReference type="GO" id="GO:0008476">
    <property type="term" value="F:protein-tyrosine sulfotransferase activity"/>
    <property type="evidence" value="ECO:0007669"/>
    <property type="project" value="InterPro"/>
</dbReference>